<proteinExistence type="predicted"/>
<name>A0ABN1QP46_9ACTN</name>
<feature type="chain" id="PRO_5047316580" evidence="2">
    <location>
        <begin position="28"/>
        <end position="162"/>
    </location>
</feature>
<gene>
    <name evidence="3" type="ORF">GCM10009560_60150</name>
</gene>
<sequence length="162" mass="17285">MRITLGASALGAALLSIAAVGVLPAQAAPPTETGRHCRVVLDTLKPGESVSRVVSRTCSDNAEDLHVNRASLLTTWYEHAGYQGGSTTFEGRFGPCDGEGYGFRDTGSWGGRVSSYRLFNRCHNARLYTAANYGGSEIHRTGDQSGLPASHNDNVRSLRLTS</sequence>
<evidence type="ECO:0000313" key="3">
    <source>
        <dbReference type="EMBL" id="GAA0945325.1"/>
    </source>
</evidence>
<evidence type="ECO:0000313" key="4">
    <source>
        <dbReference type="Proteomes" id="UP001501578"/>
    </source>
</evidence>
<dbReference type="Gene3D" id="2.60.20.10">
    <property type="entry name" value="Crystallins"/>
    <property type="match status" value="1"/>
</dbReference>
<dbReference type="EMBL" id="BAAAHQ010000038">
    <property type="protein sequence ID" value="GAA0945325.1"/>
    <property type="molecule type" value="Genomic_DNA"/>
</dbReference>
<comment type="caution">
    <text evidence="3">The sequence shown here is derived from an EMBL/GenBank/DDBJ whole genome shotgun (WGS) entry which is preliminary data.</text>
</comment>
<keyword evidence="2" id="KW-0732">Signal</keyword>
<protein>
    <submittedName>
        <fullName evidence="3">Uncharacterized protein</fullName>
    </submittedName>
</protein>
<feature type="region of interest" description="Disordered" evidence="1">
    <location>
        <begin position="140"/>
        <end position="162"/>
    </location>
</feature>
<reference evidence="3 4" key="1">
    <citation type="journal article" date="2019" name="Int. J. Syst. Evol. Microbiol.">
        <title>The Global Catalogue of Microorganisms (GCM) 10K type strain sequencing project: providing services to taxonomists for standard genome sequencing and annotation.</title>
        <authorList>
            <consortium name="The Broad Institute Genomics Platform"/>
            <consortium name="The Broad Institute Genome Sequencing Center for Infectious Disease"/>
            <person name="Wu L."/>
            <person name="Ma J."/>
        </authorList>
    </citation>
    <scope>NUCLEOTIDE SEQUENCE [LARGE SCALE GENOMIC DNA]</scope>
    <source>
        <strain evidence="3 4">JCM 11136</strain>
    </source>
</reference>
<dbReference type="InterPro" id="IPR011024">
    <property type="entry name" value="G_crystallin-like"/>
</dbReference>
<keyword evidence="4" id="KW-1185">Reference proteome</keyword>
<dbReference type="SUPFAM" id="SSF49695">
    <property type="entry name" value="gamma-Crystallin-like"/>
    <property type="match status" value="1"/>
</dbReference>
<feature type="signal peptide" evidence="2">
    <location>
        <begin position="1"/>
        <end position="27"/>
    </location>
</feature>
<dbReference type="RefSeq" id="WP_343953497.1">
    <property type="nucleotide sequence ID" value="NZ_BAAAHQ010000038.1"/>
</dbReference>
<accession>A0ABN1QP46</accession>
<dbReference type="Proteomes" id="UP001501578">
    <property type="component" value="Unassembled WGS sequence"/>
</dbReference>
<organism evidence="3 4">
    <name type="scientific">Nonomuraea longicatena</name>
    <dbReference type="NCBI Taxonomy" id="83682"/>
    <lineage>
        <taxon>Bacteria</taxon>
        <taxon>Bacillati</taxon>
        <taxon>Actinomycetota</taxon>
        <taxon>Actinomycetes</taxon>
        <taxon>Streptosporangiales</taxon>
        <taxon>Streptosporangiaceae</taxon>
        <taxon>Nonomuraea</taxon>
    </lineage>
</organism>
<evidence type="ECO:0000256" key="2">
    <source>
        <dbReference type="SAM" id="SignalP"/>
    </source>
</evidence>
<evidence type="ECO:0000256" key="1">
    <source>
        <dbReference type="SAM" id="MobiDB-lite"/>
    </source>
</evidence>